<feature type="transmembrane region" description="Helical" evidence="2">
    <location>
        <begin position="793"/>
        <end position="813"/>
    </location>
</feature>
<dbReference type="PANTHER" id="PTHR43179">
    <property type="entry name" value="RHAMNOSYLTRANSFERASE WBBL"/>
    <property type="match status" value="1"/>
</dbReference>
<feature type="transmembrane region" description="Helical" evidence="2">
    <location>
        <begin position="728"/>
        <end position="749"/>
    </location>
</feature>
<keyword evidence="2" id="KW-1133">Transmembrane helix</keyword>
<reference evidence="3" key="1">
    <citation type="submission" date="2020-05" db="EMBL/GenBank/DDBJ databases">
        <authorList>
            <person name="Chiriac C."/>
            <person name="Salcher M."/>
            <person name="Ghai R."/>
            <person name="Kavagutti S V."/>
        </authorList>
    </citation>
    <scope>NUCLEOTIDE SEQUENCE</scope>
</reference>
<keyword evidence="2" id="KW-0472">Membrane</keyword>
<dbReference type="EMBL" id="CAFAAQ010000157">
    <property type="protein sequence ID" value="CAB4816357.1"/>
    <property type="molecule type" value="Genomic_DNA"/>
</dbReference>
<feature type="region of interest" description="Disordered" evidence="1">
    <location>
        <begin position="1"/>
        <end position="42"/>
    </location>
</feature>
<dbReference type="Pfam" id="PF13641">
    <property type="entry name" value="Glyco_tranf_2_3"/>
    <property type="match status" value="1"/>
</dbReference>
<dbReference type="SUPFAM" id="SSF53448">
    <property type="entry name" value="Nucleotide-diphospho-sugar transferases"/>
    <property type="match status" value="1"/>
</dbReference>
<proteinExistence type="predicted"/>
<feature type="transmembrane region" description="Helical" evidence="2">
    <location>
        <begin position="607"/>
        <end position="636"/>
    </location>
</feature>
<feature type="transmembrane region" description="Helical" evidence="2">
    <location>
        <begin position="491"/>
        <end position="510"/>
    </location>
</feature>
<feature type="transmembrane region" description="Helical" evidence="2">
    <location>
        <begin position="692"/>
        <end position="721"/>
    </location>
</feature>
<accession>A0A6J6ZG61</accession>
<protein>
    <submittedName>
        <fullName evidence="3">Unannotated protein</fullName>
    </submittedName>
</protein>
<evidence type="ECO:0000256" key="2">
    <source>
        <dbReference type="SAM" id="Phobius"/>
    </source>
</evidence>
<dbReference type="PANTHER" id="PTHR43179:SF7">
    <property type="entry name" value="RHAMNOSYLTRANSFERASE WBBL"/>
    <property type="match status" value="1"/>
</dbReference>
<feature type="compositionally biased region" description="Low complexity" evidence="1">
    <location>
        <begin position="1143"/>
        <end position="1153"/>
    </location>
</feature>
<feature type="transmembrane region" description="Helical" evidence="2">
    <location>
        <begin position="761"/>
        <end position="781"/>
    </location>
</feature>
<feature type="compositionally biased region" description="Polar residues" evidence="1">
    <location>
        <begin position="1120"/>
        <end position="1138"/>
    </location>
</feature>
<feature type="transmembrane region" description="Helical" evidence="2">
    <location>
        <begin position="326"/>
        <end position="350"/>
    </location>
</feature>
<evidence type="ECO:0000313" key="3">
    <source>
        <dbReference type="EMBL" id="CAB4816357.1"/>
    </source>
</evidence>
<feature type="region of interest" description="Disordered" evidence="1">
    <location>
        <begin position="1113"/>
        <end position="1163"/>
    </location>
</feature>
<feature type="transmembrane region" description="Helical" evidence="2">
    <location>
        <begin position="434"/>
        <end position="454"/>
    </location>
</feature>
<gene>
    <name evidence="3" type="ORF">UFOPK3046_01484</name>
</gene>
<dbReference type="Gene3D" id="3.90.550.10">
    <property type="entry name" value="Spore Coat Polysaccharide Biosynthesis Protein SpsA, Chain A"/>
    <property type="match status" value="1"/>
</dbReference>
<organism evidence="3">
    <name type="scientific">freshwater metagenome</name>
    <dbReference type="NCBI Taxonomy" id="449393"/>
    <lineage>
        <taxon>unclassified sequences</taxon>
        <taxon>metagenomes</taxon>
        <taxon>ecological metagenomes</taxon>
    </lineage>
</organism>
<dbReference type="InterPro" id="IPR029044">
    <property type="entry name" value="Nucleotide-diphossugar_trans"/>
</dbReference>
<sequence length="1163" mass="123568">MLRGTIHVPRMKDEVIPPETQEPNSDPLPAAEELGADTVDDSLLSDRVAPIEDYESEDADLDEKWGFVQPEPLVGVGAPPVVAVVITSNPGDYFEDALESIAVQEYENLSVLVIDNGSEQDPTPRVAEILPTAFVKRREQDLGFSAAANEVLVAVEGAAFYLLLHDDVRLPDGAITALVTEAFRSNAGIVGPKLVDWDDPKQLRSVGYAVDPFGFSSSVSEPGELDQSQHDLAREVFAVSDACMLIRADLFATLGGFNEQIPYFGEDIDLCWRAHVAAATVHLCPSVAVGHSEDFEQRRGSEERSERLALRHEARMMLSNYELFRLLWVIPVAIVYSAMDLLASLVLGRFKHAGDITASVAWNLGNIFTLFSARSRVKKTRRTHDSGYLPLMRQGSSRLKGILRGQDSSENRVQSATNASREYLRDMAAGPNRAAVAIFVVVAALMVLGARNLISGPLPVFREFIDAGSSGGQLLSEWFTGWRNAGLGEPAIAPGLVPGLGLVGSVLFGAIGLARRLMILMPLLVGAMGAWKLFLGTHSTRTRVAALLAYGLNPVVLNAVAEGRLQALWVYAAAPWLLRRLAMQAGINPFDRPELPLPPRMRQLAGTALIFALVGSVTPLGAVILALSMLVLAAVSSLSHHAKQARRMAASTVGGLILAIPVLLPWLLASVLRGDLASLTGLWATSSASPSAARILTGSVGAVTVGLFGWGLVIAAMYCLIAGSGWRLRWGISAWVLTFVSWVATVALAKWGFLGGAGAELVLMPAVLGLCVAIAMGVLAFEHDVVGSDFGLPQVLSGVAVAAVLIGLVPIGVAAANGRWYQPEGDFRNLLDVVDEGTNFRSVWIGDPDVLPLSGWTLQGQEGLAMGVSSGLDPLITQRFRLDGGTGVATLTEAVEAALNGETSRLGRLLAPMGIRYIVVINRPAPEPFASAEVPMPVPALAALREQLDLREVEINPGVVLFQTGAPWPLRSNVSDLDLPSDGAPTLEQQLGNGWAAPPAVLGTNPGTKFSGTVLGDQQIAQSVTADPGWHMKQDSQDDAQRTDLFGWSQQFKTSSGGSVTLAWVTPLSLRALQLLQVLGLLGLLVLAIRNPRMFPRSSKRGSAEIAGQRVVVGPDGLQPEQTTATSAASALRNTADLSQDPGAESAEHPSSGSGPGEEGEQA</sequence>
<feature type="transmembrane region" description="Helical" evidence="2">
    <location>
        <begin position="648"/>
        <end position="672"/>
    </location>
</feature>
<name>A0A6J6ZG61_9ZZZZ</name>
<evidence type="ECO:0000256" key="1">
    <source>
        <dbReference type="SAM" id="MobiDB-lite"/>
    </source>
</evidence>
<keyword evidence="2" id="KW-0812">Transmembrane</keyword>
<dbReference type="AlphaFoldDB" id="A0A6J6ZG61"/>